<evidence type="ECO:0000313" key="1">
    <source>
        <dbReference type="EMBL" id="MBO0952168.1"/>
    </source>
</evidence>
<name>A0ABS3JRT8_9BACT</name>
<comment type="caution">
    <text evidence="1">The sequence shown here is derived from an EMBL/GenBank/DDBJ whole genome shotgun (WGS) entry which is preliminary data.</text>
</comment>
<accession>A0ABS3JRT8</accession>
<reference evidence="1 2" key="1">
    <citation type="submission" date="2021-03" db="EMBL/GenBank/DDBJ databases">
        <title>Fibrella sp. HMF5405 genome sequencing and assembly.</title>
        <authorList>
            <person name="Kang H."/>
            <person name="Kim H."/>
            <person name="Bae S."/>
            <person name="Joh K."/>
        </authorList>
    </citation>
    <scope>NUCLEOTIDE SEQUENCE [LARGE SCALE GENOMIC DNA]</scope>
    <source>
        <strain evidence="1 2">HMF5405</strain>
    </source>
</reference>
<organism evidence="1 2">
    <name type="scientific">Fibrella forsythiae</name>
    <dbReference type="NCBI Taxonomy" id="2817061"/>
    <lineage>
        <taxon>Bacteria</taxon>
        <taxon>Pseudomonadati</taxon>
        <taxon>Bacteroidota</taxon>
        <taxon>Cytophagia</taxon>
        <taxon>Cytophagales</taxon>
        <taxon>Spirosomataceae</taxon>
        <taxon>Fibrella</taxon>
    </lineage>
</organism>
<keyword evidence="2" id="KW-1185">Reference proteome</keyword>
<evidence type="ECO:0000313" key="2">
    <source>
        <dbReference type="Proteomes" id="UP000664628"/>
    </source>
</evidence>
<dbReference type="Proteomes" id="UP000664628">
    <property type="component" value="Unassembled WGS sequence"/>
</dbReference>
<dbReference type="EMBL" id="JAFMYW010000010">
    <property type="protein sequence ID" value="MBO0952168.1"/>
    <property type="molecule type" value="Genomic_DNA"/>
</dbReference>
<dbReference type="RefSeq" id="WP_207332121.1">
    <property type="nucleotide sequence ID" value="NZ_JAFMYW010000010.1"/>
</dbReference>
<protein>
    <submittedName>
        <fullName evidence="1">Uncharacterized protein</fullName>
    </submittedName>
</protein>
<sequence>MNPANFIEPGIRPLVEALNKTGLLETFSSCEGHFAPDEQQMRDRNHAEVRFVPAPGALPGTETTLEHWLGTLLARFKTRHGLMPVTVTGYKLFTPIDEETVEETYVIELRPFNRFDQPATRRADIDRAVRQLADLM</sequence>
<proteinExistence type="predicted"/>
<gene>
    <name evidence="1" type="ORF">J2I46_26540</name>
</gene>